<feature type="region of interest" description="Disordered" evidence="1">
    <location>
        <begin position="1"/>
        <end position="160"/>
    </location>
</feature>
<proteinExistence type="predicted"/>
<gene>
    <name evidence="2" type="ORF">VHEMI06084</name>
</gene>
<evidence type="ECO:0000313" key="2">
    <source>
        <dbReference type="EMBL" id="CEJ90291.1"/>
    </source>
</evidence>
<reference evidence="2 3" key="1">
    <citation type="journal article" date="2015" name="Genome Announc.">
        <title>Draft Genome Sequence and Gene Annotation of the Entomopathogenic Fungus Verticillium hemipterigenum.</title>
        <authorList>
            <person name="Horn F."/>
            <person name="Habel A."/>
            <person name="Scharf D.H."/>
            <person name="Dworschak J."/>
            <person name="Brakhage A.A."/>
            <person name="Guthke R."/>
            <person name="Hertweck C."/>
            <person name="Linde J."/>
        </authorList>
    </citation>
    <scope>NUCLEOTIDE SEQUENCE [LARGE SCALE GENOMIC DNA]</scope>
</reference>
<feature type="compositionally biased region" description="Acidic residues" evidence="1">
    <location>
        <begin position="176"/>
        <end position="188"/>
    </location>
</feature>
<keyword evidence="3" id="KW-1185">Reference proteome</keyword>
<sequence length="266" mass="29732">MADLMHGTPKRKRDEQQTPLTPIKFTFDITKEEAAEDGGSSPRSSVAHRFGGLELGSTGYLTPRQEPESRKRQKSEDPSDTTPQLPEQRNLFASPRPASLGAVSASDIPSSSPERGRTKTTTPRRRTKKRAGTPPLRLKRSPVQEHSDADADDEADADMEVVDPVRASLTWHEDEITIYDPDDEDDDGTGINGVGFKPTPALAHVRAMKRQQQMAEYRKREESEARAKRNQRRRDGSSASRHEDKLAARKVRFLEAERHKLALTTG</sequence>
<dbReference type="HOGENOM" id="CLU_042177_0_0_1"/>
<organism evidence="2 3">
    <name type="scientific">[Torrubiella] hemipterigena</name>
    <dbReference type="NCBI Taxonomy" id="1531966"/>
    <lineage>
        <taxon>Eukaryota</taxon>
        <taxon>Fungi</taxon>
        <taxon>Dikarya</taxon>
        <taxon>Ascomycota</taxon>
        <taxon>Pezizomycotina</taxon>
        <taxon>Sordariomycetes</taxon>
        <taxon>Hypocreomycetidae</taxon>
        <taxon>Hypocreales</taxon>
        <taxon>Clavicipitaceae</taxon>
        <taxon>Clavicipitaceae incertae sedis</taxon>
        <taxon>'Torrubiella' clade</taxon>
    </lineage>
</organism>
<dbReference type="OrthoDB" id="5391950at2759"/>
<name>A0A0A1SZP0_9HYPO</name>
<accession>A0A0A1SZP0</accession>
<dbReference type="EMBL" id="CDHN01000003">
    <property type="protein sequence ID" value="CEJ90291.1"/>
    <property type="molecule type" value="Genomic_DNA"/>
</dbReference>
<feature type="compositionally biased region" description="Basic residues" evidence="1">
    <location>
        <begin position="122"/>
        <end position="131"/>
    </location>
</feature>
<feature type="region of interest" description="Disordered" evidence="1">
    <location>
        <begin position="173"/>
        <end position="250"/>
    </location>
</feature>
<dbReference type="AlphaFoldDB" id="A0A0A1SZP0"/>
<feature type="compositionally biased region" description="Basic and acidic residues" evidence="1">
    <location>
        <begin position="65"/>
        <end position="77"/>
    </location>
</feature>
<protein>
    <submittedName>
        <fullName evidence="2">Uncharacterized protein</fullName>
    </submittedName>
</protein>
<dbReference type="Proteomes" id="UP000039046">
    <property type="component" value="Unassembled WGS sequence"/>
</dbReference>
<evidence type="ECO:0000256" key="1">
    <source>
        <dbReference type="SAM" id="MobiDB-lite"/>
    </source>
</evidence>
<feature type="compositionally biased region" description="Acidic residues" evidence="1">
    <location>
        <begin position="150"/>
        <end position="160"/>
    </location>
</feature>
<feature type="compositionally biased region" description="Basic and acidic residues" evidence="1">
    <location>
        <begin position="216"/>
        <end position="250"/>
    </location>
</feature>
<evidence type="ECO:0000313" key="3">
    <source>
        <dbReference type="Proteomes" id="UP000039046"/>
    </source>
</evidence>